<name>A0ABT9KDY1_9PAST</name>
<feature type="transmembrane region" description="Helical" evidence="10">
    <location>
        <begin position="122"/>
        <end position="140"/>
    </location>
</feature>
<dbReference type="PANTHER" id="PTHR36122:SF2">
    <property type="entry name" value="NICOTINAMIDE RIBOSIDE TRANSPORTER PNUC"/>
    <property type="match status" value="1"/>
</dbReference>
<evidence type="ECO:0000256" key="7">
    <source>
        <dbReference type="ARBA" id="ARBA00022692"/>
    </source>
</evidence>
<evidence type="ECO:0000256" key="10">
    <source>
        <dbReference type="SAM" id="Phobius"/>
    </source>
</evidence>
<feature type="transmembrane region" description="Helical" evidence="10">
    <location>
        <begin position="173"/>
        <end position="192"/>
    </location>
</feature>
<keyword evidence="7 10" id="KW-0812">Transmembrane</keyword>
<dbReference type="EMBL" id="JAQAHH010000006">
    <property type="protein sequence ID" value="MDP9500268.1"/>
    <property type="molecule type" value="Genomic_DNA"/>
</dbReference>
<dbReference type="PANTHER" id="PTHR36122">
    <property type="entry name" value="NICOTINAMIDE RIBOSIDE TRANSPORTER PNUC"/>
    <property type="match status" value="1"/>
</dbReference>
<evidence type="ECO:0000256" key="1">
    <source>
        <dbReference type="ARBA" id="ARBA00002672"/>
    </source>
</evidence>
<dbReference type="NCBIfam" id="TIGR01528">
    <property type="entry name" value="NMN_trans_PnuC"/>
    <property type="match status" value="1"/>
</dbReference>
<keyword evidence="8 10" id="KW-1133">Transmembrane helix</keyword>
<sequence length="230" mass="26731">MNIISDYFRDWSWKERAWLAFVLLFQTGAWFVQDETTFMLIMTLTSSLNLVLGAKGKIEGLYFAIINSAMYAWQCYGIPLYGEVMYHMLYSIPISAAAIYLWRHHLASTGEVEFRKMSLNEMLITTIATIAGIFIYAEVLKYMGGSFAFMDSLTTVVAVIASYLYMKRYAEQWFMWIVVNVLEVAMWIMVYFSGDEPSGLIILMHFINLLNCIYGFWNWRQISTRLAVQN</sequence>
<feature type="transmembrane region" description="Helical" evidence="10">
    <location>
        <begin position="61"/>
        <end position="79"/>
    </location>
</feature>
<comment type="subcellular location">
    <subcellularLocation>
        <location evidence="2">Cell membrane</location>
        <topology evidence="2">Multi-pass membrane protein</topology>
    </subcellularLocation>
</comment>
<evidence type="ECO:0000313" key="11">
    <source>
        <dbReference type="EMBL" id="MDP9500268.1"/>
    </source>
</evidence>
<feature type="transmembrane region" description="Helical" evidence="10">
    <location>
        <begin position="146"/>
        <end position="166"/>
    </location>
</feature>
<evidence type="ECO:0000256" key="6">
    <source>
        <dbReference type="ARBA" id="ARBA00022475"/>
    </source>
</evidence>
<protein>
    <recommendedName>
        <fullName evidence="4">Nicotinamide riboside transporter PnuC</fullName>
    </recommendedName>
</protein>
<keyword evidence="5" id="KW-0813">Transport</keyword>
<organism evidence="11 12">
    <name type="scientific">Bisgaard Taxon 45</name>
    <dbReference type="NCBI Taxonomy" id="304289"/>
    <lineage>
        <taxon>Bacteria</taxon>
        <taxon>Pseudomonadati</taxon>
        <taxon>Pseudomonadota</taxon>
        <taxon>Gammaproteobacteria</taxon>
        <taxon>Pasteurellales</taxon>
        <taxon>Pasteurellaceae</taxon>
    </lineage>
</organism>
<keyword evidence="12" id="KW-1185">Reference proteome</keyword>
<keyword evidence="9 10" id="KW-0472">Membrane</keyword>
<gene>
    <name evidence="11" type="primary">pnuC</name>
    <name evidence="11" type="ORF">O7M46_04780</name>
</gene>
<reference evidence="11 12" key="1">
    <citation type="submission" date="2022-12" db="EMBL/GenBank/DDBJ databases">
        <title>Genome sequence of Pasteurellaceae Bisgaard Taxon 45.</title>
        <authorList>
            <person name="Foggin C."/>
            <person name="Rosen L.E."/>
            <person name="Henton M."/>
            <person name="Buys A."/>
            <person name="Floyd T."/>
            <person name="Turner A.D."/>
            <person name="Tarbin J."/>
            <person name="Lloyd A.S."/>
            <person name="Chaitezvi C."/>
            <person name="Ellis R.J."/>
            <person name="Roberts H.C."/>
            <person name="Dastjerdi A."/>
            <person name="Nunez A."/>
            <person name="Van Vliet A.H."/>
            <person name="Steinbach F."/>
        </authorList>
    </citation>
    <scope>NUCLEOTIDE SEQUENCE [LARGE SCALE GENOMIC DNA]</scope>
    <source>
        <strain evidence="11 12">VF20HR</strain>
    </source>
</reference>
<dbReference type="Proteomes" id="UP001224083">
    <property type="component" value="Unassembled WGS sequence"/>
</dbReference>
<evidence type="ECO:0000256" key="4">
    <source>
        <dbReference type="ARBA" id="ARBA00017522"/>
    </source>
</evidence>
<comment type="similarity">
    <text evidence="3">Belongs to the nicotinamide ribonucleoside (NR) uptake permease (TC 4.B.1) family.</text>
</comment>
<feature type="transmembrane region" description="Helical" evidence="10">
    <location>
        <begin position="198"/>
        <end position="217"/>
    </location>
</feature>
<evidence type="ECO:0000256" key="2">
    <source>
        <dbReference type="ARBA" id="ARBA00004651"/>
    </source>
</evidence>
<evidence type="ECO:0000313" key="12">
    <source>
        <dbReference type="Proteomes" id="UP001224083"/>
    </source>
</evidence>
<evidence type="ECO:0000256" key="9">
    <source>
        <dbReference type="ARBA" id="ARBA00023136"/>
    </source>
</evidence>
<proteinExistence type="inferred from homology"/>
<dbReference type="Pfam" id="PF04973">
    <property type="entry name" value="NMN_transporter"/>
    <property type="match status" value="1"/>
</dbReference>
<comment type="caution">
    <text evidence="11">The sequence shown here is derived from an EMBL/GenBank/DDBJ whole genome shotgun (WGS) entry which is preliminary data.</text>
</comment>
<dbReference type="InterPro" id="IPR006419">
    <property type="entry name" value="NMN_transpt_PnuC"/>
</dbReference>
<evidence type="ECO:0000256" key="5">
    <source>
        <dbReference type="ARBA" id="ARBA00022448"/>
    </source>
</evidence>
<feature type="transmembrane region" description="Helical" evidence="10">
    <location>
        <begin position="38"/>
        <end position="54"/>
    </location>
</feature>
<accession>A0ABT9KDY1</accession>
<comment type="function">
    <text evidence="1">Required for nicotinamide riboside transport across the inner membrane.</text>
</comment>
<keyword evidence="6" id="KW-1003">Cell membrane</keyword>
<evidence type="ECO:0000256" key="3">
    <source>
        <dbReference type="ARBA" id="ARBA00006669"/>
    </source>
</evidence>
<evidence type="ECO:0000256" key="8">
    <source>
        <dbReference type="ARBA" id="ARBA00022989"/>
    </source>
</evidence>
<feature type="transmembrane region" description="Helical" evidence="10">
    <location>
        <begin position="85"/>
        <end position="102"/>
    </location>
</feature>